<reference evidence="3" key="1">
    <citation type="journal article" date="2011" name="Nat. Genet.">
        <title>The Arabidopsis lyrata genome sequence and the basis of rapid genome size change.</title>
        <authorList>
            <person name="Hu T.T."/>
            <person name="Pattyn P."/>
            <person name="Bakker E.G."/>
            <person name="Cao J."/>
            <person name="Cheng J.-F."/>
            <person name="Clark R.M."/>
            <person name="Fahlgren N."/>
            <person name="Fawcett J.A."/>
            <person name="Grimwood J."/>
            <person name="Gundlach H."/>
            <person name="Haberer G."/>
            <person name="Hollister J.D."/>
            <person name="Ossowski S."/>
            <person name="Ottilar R.P."/>
            <person name="Salamov A.A."/>
            <person name="Schneeberger K."/>
            <person name="Spannagl M."/>
            <person name="Wang X."/>
            <person name="Yang L."/>
            <person name="Nasrallah M.E."/>
            <person name="Bergelson J."/>
            <person name="Carrington J.C."/>
            <person name="Gaut B.S."/>
            <person name="Schmutz J."/>
            <person name="Mayer K.F.X."/>
            <person name="Van de Peer Y."/>
            <person name="Grigoriev I.V."/>
            <person name="Nordborg M."/>
            <person name="Weigel D."/>
            <person name="Guo Y.-L."/>
        </authorList>
    </citation>
    <scope>NUCLEOTIDE SEQUENCE [LARGE SCALE GENOMIC DNA]</scope>
    <source>
        <strain evidence="3">cv. MN47</strain>
    </source>
</reference>
<dbReference type="AlphaFoldDB" id="D7KKG6"/>
<dbReference type="Proteomes" id="UP000008694">
    <property type="component" value="Unassembled WGS sequence"/>
</dbReference>
<dbReference type="HOGENOM" id="CLU_3127024_0_0_1"/>
<organism evidence="3">
    <name type="scientific">Arabidopsis lyrata subsp. lyrata</name>
    <name type="common">Lyre-leaved rock-cress</name>
    <dbReference type="NCBI Taxonomy" id="81972"/>
    <lineage>
        <taxon>Eukaryota</taxon>
        <taxon>Viridiplantae</taxon>
        <taxon>Streptophyta</taxon>
        <taxon>Embryophyta</taxon>
        <taxon>Tracheophyta</taxon>
        <taxon>Spermatophyta</taxon>
        <taxon>Magnoliopsida</taxon>
        <taxon>eudicotyledons</taxon>
        <taxon>Gunneridae</taxon>
        <taxon>Pentapetalae</taxon>
        <taxon>rosids</taxon>
        <taxon>malvids</taxon>
        <taxon>Brassicales</taxon>
        <taxon>Brassicaceae</taxon>
        <taxon>Camelineae</taxon>
        <taxon>Arabidopsis</taxon>
    </lineage>
</organism>
<keyword evidence="1" id="KW-0732">Signal</keyword>
<gene>
    <name evidence="2" type="ORF">ARALYDRAFT_892365</name>
</gene>
<proteinExistence type="predicted"/>
<evidence type="ECO:0000313" key="3">
    <source>
        <dbReference type="Proteomes" id="UP000008694"/>
    </source>
</evidence>
<accession>D7KKG6</accession>
<feature type="chain" id="PRO_5003101337" evidence="1">
    <location>
        <begin position="28"/>
        <end position="50"/>
    </location>
</feature>
<name>D7KKG6_ARALL</name>
<dbReference type="Gramene" id="scaffold_105159.1">
    <property type="protein sequence ID" value="scaffold_105159.1"/>
    <property type="gene ID" value="scaffold_105159.1"/>
</dbReference>
<evidence type="ECO:0000256" key="1">
    <source>
        <dbReference type="SAM" id="SignalP"/>
    </source>
</evidence>
<feature type="signal peptide" evidence="1">
    <location>
        <begin position="1"/>
        <end position="27"/>
    </location>
</feature>
<keyword evidence="3" id="KW-1185">Reference proteome</keyword>
<protein>
    <submittedName>
        <fullName evidence="2">Predicted protein</fullName>
    </submittedName>
</protein>
<dbReference type="EMBL" id="GL348713">
    <property type="protein sequence ID" value="EFH68001.1"/>
    <property type="molecule type" value="Genomic_DNA"/>
</dbReference>
<sequence>MATSKGFAVIFVLTLLITLLLFVGVNSTADPSKCRNFDPIGGFPLDCSKR</sequence>
<evidence type="ECO:0000313" key="2">
    <source>
        <dbReference type="EMBL" id="EFH68001.1"/>
    </source>
</evidence>